<evidence type="ECO:0000256" key="1">
    <source>
        <dbReference type="ARBA" id="ARBA00023015"/>
    </source>
</evidence>
<dbReference type="GO" id="GO:0045892">
    <property type="term" value="P:negative regulation of DNA-templated transcription"/>
    <property type="evidence" value="ECO:0007669"/>
    <property type="project" value="TreeGrafter"/>
</dbReference>
<evidence type="ECO:0000256" key="3">
    <source>
        <dbReference type="ARBA" id="ARBA00023163"/>
    </source>
</evidence>
<sequence>MAGATDRSPRAAKRSETAEGAPASQAEDSAKRTAAHRERTTGTLQSADRALVALLDFTEQRPEWGVSEIARHHGWDKAVAQRLLTTLTARGFLMCDSTTRRYRLGPAVSRLARVGEHSGVLPSLVRPVLARLLRETGESVVLNVPNGGGYRCAAAVDGTGPIRYTALVGALMPGHAGASGHALFAYYPEAEIRQIFGATALQRFTDTTLTTVDALLERYAVLREQGWGISHGEYDEAVTAVSAPVFQAGTIAASLTVIGPSHRVSNAADDIVEALLAGAAEATVAFGD</sequence>
<dbReference type="InterPro" id="IPR014757">
    <property type="entry name" value="Tscrpt_reg_IclR_C"/>
</dbReference>
<dbReference type="GO" id="GO:0003677">
    <property type="term" value="F:DNA binding"/>
    <property type="evidence" value="ECO:0007669"/>
    <property type="project" value="UniProtKB-KW"/>
</dbReference>
<dbReference type="InterPro" id="IPR036390">
    <property type="entry name" value="WH_DNA-bd_sf"/>
</dbReference>
<dbReference type="InterPro" id="IPR050707">
    <property type="entry name" value="HTH_MetabolicPath_Reg"/>
</dbReference>
<accession>A0A367EU46</accession>
<dbReference type="SMART" id="SM00346">
    <property type="entry name" value="HTH_ICLR"/>
    <property type="match status" value="1"/>
</dbReference>
<comment type="caution">
    <text evidence="7">The sequence shown here is derived from an EMBL/GenBank/DDBJ whole genome shotgun (WGS) entry which is preliminary data.</text>
</comment>
<feature type="domain" description="HTH iclR-type" evidence="5">
    <location>
        <begin position="44"/>
        <end position="106"/>
    </location>
</feature>
<keyword evidence="8" id="KW-1185">Reference proteome</keyword>
<organism evidence="7 8">
    <name type="scientific">Streptomyces reniochalinae</name>
    <dbReference type="NCBI Taxonomy" id="2250578"/>
    <lineage>
        <taxon>Bacteria</taxon>
        <taxon>Bacillati</taxon>
        <taxon>Actinomycetota</taxon>
        <taxon>Actinomycetes</taxon>
        <taxon>Kitasatosporales</taxon>
        <taxon>Streptomycetaceae</taxon>
        <taxon>Streptomyces</taxon>
    </lineage>
</organism>
<dbReference type="PROSITE" id="PS51077">
    <property type="entry name" value="HTH_ICLR"/>
    <property type="match status" value="1"/>
</dbReference>
<evidence type="ECO:0000259" key="5">
    <source>
        <dbReference type="PROSITE" id="PS51077"/>
    </source>
</evidence>
<name>A0A367EU46_9ACTN</name>
<gene>
    <name evidence="7" type="ORF">DQ392_07830</name>
</gene>
<evidence type="ECO:0000259" key="6">
    <source>
        <dbReference type="PROSITE" id="PS51078"/>
    </source>
</evidence>
<keyword evidence="1" id="KW-0805">Transcription regulation</keyword>
<dbReference type="GO" id="GO:0003700">
    <property type="term" value="F:DNA-binding transcription factor activity"/>
    <property type="evidence" value="ECO:0007669"/>
    <property type="project" value="TreeGrafter"/>
</dbReference>
<dbReference type="SUPFAM" id="SSF55781">
    <property type="entry name" value="GAF domain-like"/>
    <property type="match status" value="1"/>
</dbReference>
<evidence type="ECO:0000313" key="8">
    <source>
        <dbReference type="Proteomes" id="UP000253507"/>
    </source>
</evidence>
<proteinExistence type="predicted"/>
<dbReference type="PANTHER" id="PTHR30136">
    <property type="entry name" value="HELIX-TURN-HELIX TRANSCRIPTIONAL REGULATOR, ICLR FAMILY"/>
    <property type="match status" value="1"/>
</dbReference>
<evidence type="ECO:0000256" key="4">
    <source>
        <dbReference type="SAM" id="MobiDB-lite"/>
    </source>
</evidence>
<evidence type="ECO:0000313" key="7">
    <source>
        <dbReference type="EMBL" id="RCG21624.1"/>
    </source>
</evidence>
<dbReference type="RefSeq" id="WP_114014792.1">
    <property type="nucleotide sequence ID" value="NZ_QOIM01000026.1"/>
</dbReference>
<dbReference type="InterPro" id="IPR029016">
    <property type="entry name" value="GAF-like_dom_sf"/>
</dbReference>
<protein>
    <submittedName>
        <fullName evidence="7">IclR family transcriptional regulator</fullName>
    </submittedName>
</protein>
<dbReference type="Gene3D" id="3.30.450.40">
    <property type="match status" value="1"/>
</dbReference>
<keyword evidence="2" id="KW-0238">DNA-binding</keyword>
<dbReference type="InterPro" id="IPR036388">
    <property type="entry name" value="WH-like_DNA-bd_sf"/>
</dbReference>
<dbReference type="AlphaFoldDB" id="A0A367EU46"/>
<keyword evidence="3" id="KW-0804">Transcription</keyword>
<dbReference type="SUPFAM" id="SSF46785">
    <property type="entry name" value="Winged helix' DNA-binding domain"/>
    <property type="match status" value="1"/>
</dbReference>
<feature type="region of interest" description="Disordered" evidence="4">
    <location>
        <begin position="1"/>
        <end position="44"/>
    </location>
</feature>
<dbReference type="PROSITE" id="PS51078">
    <property type="entry name" value="ICLR_ED"/>
    <property type="match status" value="1"/>
</dbReference>
<dbReference type="Proteomes" id="UP000253507">
    <property type="component" value="Unassembled WGS sequence"/>
</dbReference>
<dbReference type="Pfam" id="PF01614">
    <property type="entry name" value="IclR_C"/>
    <property type="match status" value="1"/>
</dbReference>
<dbReference type="EMBL" id="QOIM01000026">
    <property type="protein sequence ID" value="RCG21624.1"/>
    <property type="molecule type" value="Genomic_DNA"/>
</dbReference>
<dbReference type="Gene3D" id="1.10.10.10">
    <property type="entry name" value="Winged helix-like DNA-binding domain superfamily/Winged helix DNA-binding domain"/>
    <property type="match status" value="1"/>
</dbReference>
<evidence type="ECO:0000256" key="2">
    <source>
        <dbReference type="ARBA" id="ARBA00023125"/>
    </source>
</evidence>
<feature type="domain" description="IclR-ED" evidence="6">
    <location>
        <begin position="107"/>
        <end position="288"/>
    </location>
</feature>
<reference evidence="7 8" key="1">
    <citation type="submission" date="2018-06" db="EMBL/GenBank/DDBJ databases">
        <title>Streptomyces reniochalinae sp. nov. and Streptomyces diacarnus sp. nov. from marine sponges.</title>
        <authorList>
            <person name="Li L."/>
        </authorList>
    </citation>
    <scope>NUCLEOTIDE SEQUENCE [LARGE SCALE GENOMIC DNA]</scope>
    <source>
        <strain evidence="7 8">LHW50302</strain>
    </source>
</reference>
<feature type="compositionally biased region" description="Basic and acidic residues" evidence="4">
    <location>
        <begin position="28"/>
        <end position="40"/>
    </location>
</feature>
<dbReference type="PANTHER" id="PTHR30136:SF24">
    <property type="entry name" value="HTH-TYPE TRANSCRIPTIONAL REPRESSOR ALLR"/>
    <property type="match status" value="1"/>
</dbReference>
<dbReference type="InterPro" id="IPR005471">
    <property type="entry name" value="Tscrpt_reg_IclR_N"/>
</dbReference>
<dbReference type="OrthoDB" id="8479143at2"/>
<feature type="compositionally biased region" description="Basic and acidic residues" evidence="4">
    <location>
        <begin position="7"/>
        <end position="17"/>
    </location>
</feature>
<dbReference type="Pfam" id="PF09339">
    <property type="entry name" value="HTH_IclR"/>
    <property type="match status" value="1"/>
</dbReference>